<dbReference type="AlphaFoldDB" id="A0A3R7GMM2"/>
<accession>A0A3R7GMM2</accession>
<dbReference type="CDD" id="cd03127">
    <property type="entry name" value="tetraspanin_LEL"/>
    <property type="match status" value="1"/>
</dbReference>
<dbReference type="InterPro" id="IPR018499">
    <property type="entry name" value="Tetraspanin/Peripherin"/>
</dbReference>
<dbReference type="SUPFAM" id="SSF48652">
    <property type="entry name" value="Tetraspanin"/>
    <property type="match status" value="1"/>
</dbReference>
<sequence>MGQEARRCMVHTMRTFLVVYNAVFLLTGIGLATVGFLMSTQYKGYTKSLGPDLSIIPMLLAVLGIMIILASSLGILGAVLSHSCLLVCYSGILLLLLLGEIALGCAAFTEQDEVEHKAEVGIVQIMAQYMKTNETRFGVDYVQRKFKCCGVTGYRDWQHVLGSTMVPESCCSDPEHCVRQYEGLPNGSVPPGVQARGCLIAITSWIRGNSSIVIITVLSCGTLQLLGIVFGFLLAHRLRSSDQKIQGTG</sequence>
<feature type="transmembrane region" description="Helical" evidence="7">
    <location>
        <begin position="86"/>
        <end position="109"/>
    </location>
</feature>
<evidence type="ECO:0000256" key="7">
    <source>
        <dbReference type="RuleBase" id="RU361218"/>
    </source>
</evidence>
<proteinExistence type="inferred from homology"/>
<dbReference type="Proteomes" id="UP000286415">
    <property type="component" value="Unassembled WGS sequence"/>
</dbReference>
<dbReference type="GO" id="GO:0005886">
    <property type="term" value="C:plasma membrane"/>
    <property type="evidence" value="ECO:0007669"/>
    <property type="project" value="TreeGrafter"/>
</dbReference>
<comment type="caution">
    <text evidence="8">The sequence shown here is derived from an EMBL/GenBank/DDBJ whole genome shotgun (WGS) entry which is preliminary data.</text>
</comment>
<dbReference type="PIRSF" id="PIRSF002419">
    <property type="entry name" value="Tetraspanin"/>
    <property type="match status" value="1"/>
</dbReference>
<keyword evidence="9" id="KW-1185">Reference proteome</keyword>
<dbReference type="PRINTS" id="PR00259">
    <property type="entry name" value="TMFOUR"/>
</dbReference>
<evidence type="ECO:0000256" key="2">
    <source>
        <dbReference type="ARBA" id="ARBA00006840"/>
    </source>
</evidence>
<comment type="subcellular location">
    <subcellularLocation>
        <location evidence="1 7">Membrane</location>
        <topology evidence="1 7">Multi-pass membrane protein</topology>
    </subcellularLocation>
</comment>
<feature type="disulfide bond" evidence="6">
    <location>
        <begin position="148"/>
        <end position="177"/>
    </location>
</feature>
<feature type="transmembrane region" description="Helical" evidence="7">
    <location>
        <begin position="212"/>
        <end position="235"/>
    </location>
</feature>
<dbReference type="PANTHER" id="PTHR19282">
    <property type="entry name" value="TETRASPANIN"/>
    <property type="match status" value="1"/>
</dbReference>
<dbReference type="InterPro" id="IPR000301">
    <property type="entry name" value="Tetraspanin_animals"/>
</dbReference>
<feature type="transmembrane region" description="Helical" evidence="7">
    <location>
        <begin position="58"/>
        <end position="79"/>
    </location>
</feature>
<keyword evidence="4 7" id="KW-1133">Transmembrane helix</keyword>
<evidence type="ECO:0000313" key="8">
    <source>
        <dbReference type="EMBL" id="KAG5441128.1"/>
    </source>
</evidence>
<protein>
    <recommendedName>
        <fullName evidence="7">Tetraspanin</fullName>
    </recommendedName>
</protein>
<dbReference type="EMBL" id="NIRI02000077">
    <property type="protein sequence ID" value="KAG5441128.1"/>
    <property type="molecule type" value="Genomic_DNA"/>
</dbReference>
<reference evidence="8 9" key="2">
    <citation type="journal article" date="2021" name="Genomics">
        <title>High-quality reference genome for Clonorchis sinensis.</title>
        <authorList>
            <person name="Young N.D."/>
            <person name="Stroehlein A.J."/>
            <person name="Kinkar L."/>
            <person name="Wang T."/>
            <person name="Sohn W.M."/>
            <person name="Chang B.C.H."/>
            <person name="Kaur P."/>
            <person name="Weisz D."/>
            <person name="Dudchenko O."/>
            <person name="Aiden E.L."/>
            <person name="Korhonen P.K."/>
            <person name="Gasser R.B."/>
        </authorList>
    </citation>
    <scope>NUCLEOTIDE SEQUENCE [LARGE SCALE GENOMIC DNA]</scope>
    <source>
        <strain evidence="8">Cs-k2</strain>
    </source>
</reference>
<evidence type="ECO:0000256" key="5">
    <source>
        <dbReference type="ARBA" id="ARBA00023136"/>
    </source>
</evidence>
<keyword evidence="6" id="KW-1015">Disulfide bond</keyword>
<evidence type="ECO:0000313" key="9">
    <source>
        <dbReference type="Proteomes" id="UP000286415"/>
    </source>
</evidence>
<evidence type="ECO:0000256" key="1">
    <source>
        <dbReference type="ARBA" id="ARBA00004141"/>
    </source>
</evidence>
<evidence type="ECO:0000256" key="3">
    <source>
        <dbReference type="ARBA" id="ARBA00022692"/>
    </source>
</evidence>
<evidence type="ECO:0000256" key="4">
    <source>
        <dbReference type="ARBA" id="ARBA00022989"/>
    </source>
</evidence>
<organism evidence="8 9">
    <name type="scientific">Clonorchis sinensis</name>
    <name type="common">Chinese liver fluke</name>
    <dbReference type="NCBI Taxonomy" id="79923"/>
    <lineage>
        <taxon>Eukaryota</taxon>
        <taxon>Metazoa</taxon>
        <taxon>Spiralia</taxon>
        <taxon>Lophotrochozoa</taxon>
        <taxon>Platyhelminthes</taxon>
        <taxon>Trematoda</taxon>
        <taxon>Digenea</taxon>
        <taxon>Opisthorchiida</taxon>
        <taxon>Opisthorchiata</taxon>
        <taxon>Opisthorchiidae</taxon>
        <taxon>Clonorchis</taxon>
    </lineage>
</organism>
<evidence type="ECO:0000256" key="6">
    <source>
        <dbReference type="PIRSR" id="PIRSR002419-1"/>
    </source>
</evidence>
<comment type="similarity">
    <text evidence="2 7">Belongs to the tetraspanin (TM4SF) family.</text>
</comment>
<dbReference type="Gene3D" id="1.10.1450.10">
    <property type="entry name" value="Tetraspanin"/>
    <property type="match status" value="1"/>
</dbReference>
<dbReference type="FunCoup" id="A0A3R7GMM2">
    <property type="interactions" value="138"/>
</dbReference>
<reference evidence="8 9" key="1">
    <citation type="journal article" date="2018" name="Biotechnol. Adv.">
        <title>Improved genomic resources and new bioinformatic workflow for the carcinogenic parasite Clonorchis sinensis: Biotechnological implications.</title>
        <authorList>
            <person name="Wang D."/>
            <person name="Korhonen P.K."/>
            <person name="Gasser R.B."/>
            <person name="Young N.D."/>
        </authorList>
    </citation>
    <scope>NUCLEOTIDE SEQUENCE [LARGE SCALE GENOMIC DNA]</scope>
    <source>
        <strain evidence="8">Cs-k2</strain>
    </source>
</reference>
<gene>
    <name evidence="8" type="ORF">CSKR_102771</name>
</gene>
<feature type="transmembrane region" description="Helical" evidence="7">
    <location>
        <begin position="16"/>
        <end position="38"/>
    </location>
</feature>
<dbReference type="STRING" id="79923.A0A3R7GMM2"/>
<keyword evidence="5 7" id="KW-0472">Membrane</keyword>
<name>A0A3R7GMM2_CLOSI</name>
<dbReference type="Pfam" id="PF00335">
    <property type="entry name" value="Tetraspanin"/>
    <property type="match status" value="1"/>
</dbReference>
<dbReference type="OrthoDB" id="10033535at2759"/>
<dbReference type="PANTHER" id="PTHR19282:SF431">
    <property type="entry name" value="TETRASPANIN 26A, ISOFORM B-RELATED"/>
    <property type="match status" value="1"/>
</dbReference>
<dbReference type="InterPro" id="IPR008952">
    <property type="entry name" value="Tetraspanin_EC2_sf"/>
</dbReference>
<dbReference type="InParanoid" id="A0A3R7GMM2"/>
<keyword evidence="3 7" id="KW-0812">Transmembrane</keyword>